<sequence>MKLENILKSKKVHKTLMVLLLTLTVFTISMSSVSAADIHVDNSTGVKKCFYYYC</sequence>
<gene>
    <name evidence="1" type="ORF">MBFIL_19210</name>
</gene>
<dbReference type="PATRIC" id="fig|55758.3.peg.2140"/>
<evidence type="ECO:0000313" key="1">
    <source>
        <dbReference type="EMBL" id="KZX10049.1"/>
    </source>
</evidence>
<dbReference type="Proteomes" id="UP000077066">
    <property type="component" value="Unassembled WGS sequence"/>
</dbReference>
<evidence type="ECO:0000313" key="2">
    <source>
        <dbReference type="Proteomes" id="UP000077066"/>
    </source>
</evidence>
<proteinExistence type="predicted"/>
<name>A0A165YZ02_9EURY</name>
<organism evidence="1 2">
    <name type="scientific">Methanobrevibacter filiformis</name>
    <dbReference type="NCBI Taxonomy" id="55758"/>
    <lineage>
        <taxon>Archaea</taxon>
        <taxon>Methanobacteriati</taxon>
        <taxon>Methanobacteriota</taxon>
        <taxon>Methanomada group</taxon>
        <taxon>Methanobacteria</taxon>
        <taxon>Methanobacteriales</taxon>
        <taxon>Methanobacteriaceae</taxon>
        <taxon>Methanobrevibacter</taxon>
    </lineage>
</organism>
<comment type="caution">
    <text evidence="1">The sequence shown here is derived from an EMBL/GenBank/DDBJ whole genome shotgun (WGS) entry which is preliminary data.</text>
</comment>
<reference evidence="1 2" key="1">
    <citation type="submission" date="2016-04" db="EMBL/GenBank/DDBJ databases">
        <title>Genome sequence of Methanobrevibacter filiformis DSM 11501.</title>
        <authorList>
            <person name="Poehlein A."/>
            <person name="Seedorf H."/>
            <person name="Daniel R."/>
        </authorList>
    </citation>
    <scope>NUCLEOTIDE SEQUENCE [LARGE SCALE GENOMIC DNA]</scope>
    <source>
        <strain evidence="1 2">DSM 11501</strain>
    </source>
</reference>
<dbReference type="AlphaFoldDB" id="A0A165YZ02"/>
<accession>A0A165YZ02</accession>
<keyword evidence="2" id="KW-1185">Reference proteome</keyword>
<dbReference type="EMBL" id="LWMT01000290">
    <property type="protein sequence ID" value="KZX10049.1"/>
    <property type="molecule type" value="Genomic_DNA"/>
</dbReference>
<protein>
    <submittedName>
        <fullName evidence="1">Uncharacterized protein</fullName>
    </submittedName>
</protein>